<feature type="compositionally biased region" description="Polar residues" evidence="1">
    <location>
        <begin position="29"/>
        <end position="40"/>
    </location>
</feature>
<evidence type="ECO:0000256" key="1">
    <source>
        <dbReference type="SAM" id="MobiDB-lite"/>
    </source>
</evidence>
<dbReference type="Proteomes" id="UP000822688">
    <property type="component" value="Chromosome 5"/>
</dbReference>
<reference evidence="2" key="1">
    <citation type="submission" date="2020-06" db="EMBL/GenBank/DDBJ databases">
        <title>WGS assembly of Ceratodon purpureus strain R40.</title>
        <authorList>
            <person name="Carey S.B."/>
            <person name="Jenkins J."/>
            <person name="Shu S."/>
            <person name="Lovell J.T."/>
            <person name="Sreedasyam A."/>
            <person name="Maumus F."/>
            <person name="Tiley G.P."/>
            <person name="Fernandez-Pozo N."/>
            <person name="Barry K."/>
            <person name="Chen C."/>
            <person name="Wang M."/>
            <person name="Lipzen A."/>
            <person name="Daum C."/>
            <person name="Saski C.A."/>
            <person name="Payton A.C."/>
            <person name="Mcbreen J.C."/>
            <person name="Conrad R.E."/>
            <person name="Kollar L.M."/>
            <person name="Olsson S."/>
            <person name="Huttunen S."/>
            <person name="Landis J.B."/>
            <person name="Wickett N.J."/>
            <person name="Johnson M.G."/>
            <person name="Rensing S.A."/>
            <person name="Grimwood J."/>
            <person name="Schmutz J."/>
            <person name="Mcdaniel S.F."/>
        </authorList>
    </citation>
    <scope>NUCLEOTIDE SEQUENCE</scope>
    <source>
        <strain evidence="2">R40</strain>
    </source>
</reference>
<evidence type="ECO:0000313" key="3">
    <source>
        <dbReference type="Proteomes" id="UP000822688"/>
    </source>
</evidence>
<protein>
    <submittedName>
        <fullName evidence="2">Uncharacterized protein</fullName>
    </submittedName>
</protein>
<name>A0A8T0I1F3_CERPU</name>
<keyword evidence="3" id="KW-1185">Reference proteome</keyword>
<dbReference type="EMBL" id="CM026425">
    <property type="protein sequence ID" value="KAG0576847.1"/>
    <property type="molecule type" value="Genomic_DNA"/>
</dbReference>
<comment type="caution">
    <text evidence="2">The sequence shown here is derived from an EMBL/GenBank/DDBJ whole genome shotgun (WGS) entry which is preliminary data.</text>
</comment>
<dbReference type="AlphaFoldDB" id="A0A8T0I1F3"/>
<evidence type="ECO:0000313" key="2">
    <source>
        <dbReference type="EMBL" id="KAG0576847.1"/>
    </source>
</evidence>
<gene>
    <name evidence="2" type="ORF">KC19_5G112700</name>
</gene>
<feature type="compositionally biased region" description="Polar residues" evidence="1">
    <location>
        <begin position="75"/>
        <end position="117"/>
    </location>
</feature>
<sequence length="124" mass="13844">MFSVSTDSELAQKLKQVLQFKQNETSFSHITSTHGITPQHQPKDEPPFKTSPNANISKTCSLSTNNSNHTNRTSAQRPQSSTTSRTEQFNSQKTLTLLELQSVSRNNIKTQSPTKPSETLILKN</sequence>
<feature type="region of interest" description="Disordered" evidence="1">
    <location>
        <begin position="29"/>
        <end position="124"/>
    </location>
</feature>
<proteinExistence type="predicted"/>
<feature type="compositionally biased region" description="Low complexity" evidence="1">
    <location>
        <begin position="59"/>
        <end position="74"/>
    </location>
</feature>
<organism evidence="2 3">
    <name type="scientific">Ceratodon purpureus</name>
    <name type="common">Fire moss</name>
    <name type="synonym">Dicranum purpureum</name>
    <dbReference type="NCBI Taxonomy" id="3225"/>
    <lineage>
        <taxon>Eukaryota</taxon>
        <taxon>Viridiplantae</taxon>
        <taxon>Streptophyta</taxon>
        <taxon>Embryophyta</taxon>
        <taxon>Bryophyta</taxon>
        <taxon>Bryophytina</taxon>
        <taxon>Bryopsida</taxon>
        <taxon>Dicranidae</taxon>
        <taxon>Pseudoditrichales</taxon>
        <taxon>Ditrichaceae</taxon>
        <taxon>Ceratodon</taxon>
    </lineage>
</organism>
<accession>A0A8T0I1F3</accession>